<dbReference type="Pfam" id="PF11985">
    <property type="entry name" value="Phage_Mu_Gp27"/>
    <property type="match status" value="1"/>
</dbReference>
<dbReference type="RefSeq" id="WP_214173121.1">
    <property type="nucleotide sequence ID" value="NZ_JAHCVJ010000011.1"/>
</dbReference>
<keyword evidence="2" id="KW-1185">Reference proteome</keyword>
<organism evidence="1 2">
    <name type="scientific">Geoanaerobacter pelophilus</name>
    <dbReference type="NCBI Taxonomy" id="60036"/>
    <lineage>
        <taxon>Bacteria</taxon>
        <taxon>Pseudomonadati</taxon>
        <taxon>Thermodesulfobacteriota</taxon>
        <taxon>Desulfuromonadia</taxon>
        <taxon>Geobacterales</taxon>
        <taxon>Geobacteraceae</taxon>
        <taxon>Geoanaerobacter</taxon>
    </lineage>
</organism>
<name>A0AAW4L5S2_9BACT</name>
<accession>A0AAW4L5S2</accession>
<proteinExistence type="predicted"/>
<protein>
    <submittedName>
        <fullName evidence="1">DUF3486 family protein</fullName>
    </submittedName>
</protein>
<reference evidence="1 2" key="1">
    <citation type="submission" date="2021-05" db="EMBL/GenBank/DDBJ databases">
        <title>The draft genome of Geobacter pelophilus DSM 12255.</title>
        <authorList>
            <person name="Xu Z."/>
            <person name="Masuda Y."/>
            <person name="Itoh H."/>
            <person name="Senoo K."/>
        </authorList>
    </citation>
    <scope>NUCLEOTIDE SEQUENCE [LARGE SCALE GENOMIC DNA]</scope>
    <source>
        <strain evidence="1 2">DSM 12255</strain>
    </source>
</reference>
<evidence type="ECO:0000313" key="2">
    <source>
        <dbReference type="Proteomes" id="UP000811899"/>
    </source>
</evidence>
<dbReference type="EMBL" id="JAHCVJ010000011">
    <property type="protein sequence ID" value="MBT0666346.1"/>
    <property type="molecule type" value="Genomic_DNA"/>
</dbReference>
<evidence type="ECO:0000313" key="1">
    <source>
        <dbReference type="EMBL" id="MBT0666346.1"/>
    </source>
</evidence>
<comment type="caution">
    <text evidence="1">The sequence shown here is derived from an EMBL/GenBank/DDBJ whole genome shotgun (WGS) entry which is preliminary data.</text>
</comment>
<dbReference type="AlphaFoldDB" id="A0AAW4L5S2"/>
<gene>
    <name evidence="1" type="ORF">KI809_18720</name>
</gene>
<dbReference type="Proteomes" id="UP000811899">
    <property type="component" value="Unassembled WGS sequence"/>
</dbReference>
<dbReference type="InterPro" id="IPR021874">
    <property type="entry name" value="Phage_Mu_Gp27"/>
</dbReference>
<sequence>MPQVSSIDRLPADIKAQLQQLLQDPRCTQLDATAKINKVLEEEGYPDRVTKSSVNRYAQRMEEVGEKLRQSREVAQMYIAHVGAAPQGQTGLLINEMLRSMAFELSLKLQAVDLEDPENMSATIDQVKALALAVQRLEQSATINIKRENDIRKTALADAAAEVEKSANTLQIKPETLAYIKQVIYGLAS</sequence>